<proteinExistence type="predicted"/>
<dbReference type="InterPro" id="IPR001251">
    <property type="entry name" value="CRAL-TRIO_dom"/>
</dbReference>
<feature type="region of interest" description="Disordered" evidence="1">
    <location>
        <begin position="148"/>
        <end position="200"/>
    </location>
</feature>
<dbReference type="Gene3D" id="3.40.525.10">
    <property type="entry name" value="CRAL-TRIO lipid binding domain"/>
    <property type="match status" value="1"/>
</dbReference>
<dbReference type="PROSITE" id="PS50191">
    <property type="entry name" value="CRAL_TRIO"/>
    <property type="match status" value="1"/>
</dbReference>
<dbReference type="Proteomes" id="UP001530400">
    <property type="component" value="Unassembled WGS sequence"/>
</dbReference>
<name>A0ABD3QNC7_9STRA</name>
<feature type="region of interest" description="Disordered" evidence="1">
    <location>
        <begin position="1"/>
        <end position="61"/>
    </location>
</feature>
<dbReference type="InterPro" id="IPR052578">
    <property type="entry name" value="PI_Transfer_CRAL-TRIO"/>
</dbReference>
<feature type="region of interest" description="Disordered" evidence="1">
    <location>
        <begin position="214"/>
        <end position="234"/>
    </location>
</feature>
<feature type="domain" description="CRAL-TRIO" evidence="2">
    <location>
        <begin position="449"/>
        <end position="578"/>
    </location>
</feature>
<evidence type="ECO:0000256" key="1">
    <source>
        <dbReference type="SAM" id="MobiDB-lite"/>
    </source>
</evidence>
<dbReference type="AlphaFoldDB" id="A0ABD3QNC7"/>
<evidence type="ECO:0000313" key="3">
    <source>
        <dbReference type="EMBL" id="KAL3801562.1"/>
    </source>
</evidence>
<organism evidence="3 4">
    <name type="scientific">Cyclotella atomus</name>
    <dbReference type="NCBI Taxonomy" id="382360"/>
    <lineage>
        <taxon>Eukaryota</taxon>
        <taxon>Sar</taxon>
        <taxon>Stramenopiles</taxon>
        <taxon>Ochrophyta</taxon>
        <taxon>Bacillariophyta</taxon>
        <taxon>Coscinodiscophyceae</taxon>
        <taxon>Thalassiosirophycidae</taxon>
        <taxon>Stephanodiscales</taxon>
        <taxon>Stephanodiscaceae</taxon>
        <taxon>Cyclotella</taxon>
    </lineage>
</organism>
<feature type="compositionally biased region" description="Basic residues" evidence="1">
    <location>
        <begin position="215"/>
        <end position="225"/>
    </location>
</feature>
<feature type="compositionally biased region" description="Basic and acidic residues" evidence="1">
    <location>
        <begin position="152"/>
        <end position="192"/>
    </location>
</feature>
<dbReference type="PANTHER" id="PTHR45824:SF29">
    <property type="entry name" value="GH16843P"/>
    <property type="match status" value="1"/>
</dbReference>
<comment type="caution">
    <text evidence="3">The sequence shown here is derived from an EMBL/GenBank/DDBJ whole genome shotgun (WGS) entry which is preliminary data.</text>
</comment>
<dbReference type="InterPro" id="IPR036865">
    <property type="entry name" value="CRAL-TRIO_dom_sf"/>
</dbReference>
<dbReference type="PANTHER" id="PTHR45824">
    <property type="entry name" value="GH16843P"/>
    <property type="match status" value="1"/>
</dbReference>
<gene>
    <name evidence="3" type="ORF">ACHAWO_001367</name>
</gene>
<dbReference type="EMBL" id="JALLPJ020000131">
    <property type="protein sequence ID" value="KAL3801562.1"/>
    <property type="molecule type" value="Genomic_DNA"/>
</dbReference>
<keyword evidence="4" id="KW-1185">Reference proteome</keyword>
<evidence type="ECO:0000259" key="2">
    <source>
        <dbReference type="PROSITE" id="PS50191"/>
    </source>
</evidence>
<protein>
    <recommendedName>
        <fullName evidence="2">CRAL-TRIO domain-containing protein</fullName>
    </recommendedName>
</protein>
<reference evidence="3 4" key="1">
    <citation type="submission" date="2024-10" db="EMBL/GenBank/DDBJ databases">
        <title>Updated reference genomes for cyclostephanoid diatoms.</title>
        <authorList>
            <person name="Roberts W.R."/>
            <person name="Alverson A.J."/>
        </authorList>
    </citation>
    <scope>NUCLEOTIDE SEQUENCE [LARGE SCALE GENOMIC DNA]</scope>
    <source>
        <strain evidence="3 4">AJA010-31</strain>
    </source>
</reference>
<feature type="compositionally biased region" description="Polar residues" evidence="1">
    <location>
        <begin position="39"/>
        <end position="61"/>
    </location>
</feature>
<evidence type="ECO:0000313" key="4">
    <source>
        <dbReference type="Proteomes" id="UP001530400"/>
    </source>
</evidence>
<dbReference type="SMART" id="SM00516">
    <property type="entry name" value="SEC14"/>
    <property type="match status" value="1"/>
</dbReference>
<accession>A0ABD3QNC7</accession>
<dbReference type="Pfam" id="PF00650">
    <property type="entry name" value="CRAL_TRIO"/>
    <property type="match status" value="1"/>
</dbReference>
<dbReference type="CDD" id="cd00170">
    <property type="entry name" value="SEC14"/>
    <property type="match status" value="1"/>
</dbReference>
<sequence length="612" mass="70482">MGKRNGKKNDASKSNNSGKSNKRRVSFNLSSEHTHRHSYNSVANSNGSTNNNSYQQRTPTRPRQTWLQTLLLSGALILTLPKLLHRAAHVYCSKEIDKQYHNQHAHNNFLEDKPICRIAKAAIGRYERHVPYSHYLLGINNDLTDSANDPILHQDTDQPSPRKEVDAKKKGIFKRVVDRHRQQRAEKKERQRSGLSSYNQHPLHHLLEGASAFSHWKKQQQKKQHQQPERTENKTIQVDWSKWKYAMSDDFQLTSQQTNLIQQLAKRVLLKSKLHKSMSAPPEDDDKSNTVVAVSTKSFQERVDSVPWGGVNSEVTKWWPRKKFKKDRDYDEISSQSEGARLLAAYLKIMKWPKDLFVKFPFKLCPKGCDSEVSILHTLEWREKYMPWCTSLNAIQYNKAGFVYHRGHSRAGPNQRKEAERTQDTAHLSNVGHTMVWYSPAKASLTDPELYIRTLIYTLEAAVTDSLLRNNGEIGRFNLVLDCEGVGAKSIPSMSYVKKLFAFLQDHFPDRLGVLLLANLSGVGRMVMNMVLPFVTEEVKAKIHVIPAGQEKREEMFMQFIDLEQVPTVFGGKDNYVFDINEYYRGSIGGREKCVLEEDEIREYITTMPYHA</sequence>
<dbReference type="SUPFAM" id="SSF52087">
    <property type="entry name" value="CRAL/TRIO domain"/>
    <property type="match status" value="1"/>
</dbReference>